<dbReference type="AlphaFoldDB" id="A0A5N6NHX1"/>
<dbReference type="EMBL" id="SZYD01000012">
    <property type="protein sequence ID" value="KAD4586585.1"/>
    <property type="molecule type" value="Genomic_DNA"/>
</dbReference>
<proteinExistence type="predicted"/>
<feature type="compositionally biased region" description="Acidic residues" evidence="1">
    <location>
        <begin position="30"/>
        <end position="42"/>
    </location>
</feature>
<feature type="region of interest" description="Disordered" evidence="1">
    <location>
        <begin position="1"/>
        <end position="104"/>
    </location>
</feature>
<feature type="compositionally biased region" description="Basic residues" evidence="1">
    <location>
        <begin position="58"/>
        <end position="73"/>
    </location>
</feature>
<organism evidence="2 3">
    <name type="scientific">Mikania micrantha</name>
    <name type="common">bitter vine</name>
    <dbReference type="NCBI Taxonomy" id="192012"/>
    <lineage>
        <taxon>Eukaryota</taxon>
        <taxon>Viridiplantae</taxon>
        <taxon>Streptophyta</taxon>
        <taxon>Embryophyta</taxon>
        <taxon>Tracheophyta</taxon>
        <taxon>Spermatophyta</taxon>
        <taxon>Magnoliopsida</taxon>
        <taxon>eudicotyledons</taxon>
        <taxon>Gunneridae</taxon>
        <taxon>Pentapetalae</taxon>
        <taxon>asterids</taxon>
        <taxon>campanulids</taxon>
        <taxon>Asterales</taxon>
        <taxon>Asteraceae</taxon>
        <taxon>Asteroideae</taxon>
        <taxon>Heliantheae alliance</taxon>
        <taxon>Eupatorieae</taxon>
        <taxon>Mikania</taxon>
    </lineage>
</organism>
<feature type="compositionally biased region" description="Basic and acidic residues" evidence="1">
    <location>
        <begin position="81"/>
        <end position="95"/>
    </location>
</feature>
<dbReference type="Proteomes" id="UP000326396">
    <property type="component" value="Linkage Group LG2"/>
</dbReference>
<evidence type="ECO:0000313" key="2">
    <source>
        <dbReference type="EMBL" id="KAD4586585.1"/>
    </source>
</evidence>
<gene>
    <name evidence="2" type="ORF">E3N88_24186</name>
</gene>
<sequence length="116" mass="13198">MEEPRTGVDKVIGGSENKEGIEDKGRQTQDEFEVAGEEEGDSLDFLRGGEDGRSAPVKGKRKNTRSRERRRWRSAGSLRGKKWEMPKKPEGDPRMKQLTQKKSRQVLKKLKADLGM</sequence>
<feature type="compositionally biased region" description="Basic and acidic residues" evidence="1">
    <location>
        <begin position="16"/>
        <end position="29"/>
    </location>
</feature>
<keyword evidence="3" id="KW-1185">Reference proteome</keyword>
<name>A0A5N6NHX1_9ASTR</name>
<accession>A0A5N6NHX1</accession>
<evidence type="ECO:0000313" key="3">
    <source>
        <dbReference type="Proteomes" id="UP000326396"/>
    </source>
</evidence>
<reference evidence="2 3" key="1">
    <citation type="submission" date="2019-05" db="EMBL/GenBank/DDBJ databases">
        <title>Mikania micrantha, genome provides insights into the molecular mechanism of rapid growth.</title>
        <authorList>
            <person name="Liu B."/>
        </authorList>
    </citation>
    <scope>NUCLEOTIDE SEQUENCE [LARGE SCALE GENOMIC DNA]</scope>
    <source>
        <strain evidence="2">NLD-2019</strain>
        <tissue evidence="2">Leaf</tissue>
    </source>
</reference>
<comment type="caution">
    <text evidence="2">The sequence shown here is derived from an EMBL/GenBank/DDBJ whole genome shotgun (WGS) entry which is preliminary data.</text>
</comment>
<protein>
    <submittedName>
        <fullName evidence="2">Uncharacterized protein</fullName>
    </submittedName>
</protein>
<evidence type="ECO:0000256" key="1">
    <source>
        <dbReference type="SAM" id="MobiDB-lite"/>
    </source>
</evidence>